<dbReference type="Gene3D" id="3.30.1330.60">
    <property type="entry name" value="OmpA-like domain"/>
    <property type="match status" value="1"/>
</dbReference>
<evidence type="ECO:0000313" key="6">
    <source>
        <dbReference type="Proteomes" id="UP000030661"/>
    </source>
</evidence>
<dbReference type="InterPro" id="IPR006665">
    <property type="entry name" value="OmpA-like"/>
</dbReference>
<feature type="transmembrane region" description="Helical" evidence="3">
    <location>
        <begin position="20"/>
        <end position="40"/>
    </location>
</feature>
<dbReference type="eggNOG" id="COG1360">
    <property type="taxonomic scope" value="Bacteria"/>
</dbReference>
<dbReference type="InterPro" id="IPR050330">
    <property type="entry name" value="Bact_OuterMem_StrucFunc"/>
</dbReference>
<dbReference type="PANTHER" id="PTHR30329:SF21">
    <property type="entry name" value="LIPOPROTEIN YIAD-RELATED"/>
    <property type="match status" value="1"/>
</dbReference>
<organism evidence="5">
    <name type="scientific">Vecturithrix granuli</name>
    <dbReference type="NCBI Taxonomy" id="1499967"/>
    <lineage>
        <taxon>Bacteria</taxon>
        <taxon>Candidatus Moduliflexota</taxon>
        <taxon>Candidatus Vecturitrichia</taxon>
        <taxon>Candidatus Vecturitrichales</taxon>
        <taxon>Candidatus Vecturitrichaceae</taxon>
        <taxon>Candidatus Vecturithrix</taxon>
    </lineage>
</organism>
<dbReference type="InterPro" id="IPR036737">
    <property type="entry name" value="OmpA-like_sf"/>
</dbReference>
<keyword evidence="3" id="KW-1133">Transmembrane helix</keyword>
<proteinExistence type="predicted"/>
<dbReference type="PANTHER" id="PTHR30329">
    <property type="entry name" value="STATOR ELEMENT OF FLAGELLAR MOTOR COMPLEX"/>
    <property type="match status" value="1"/>
</dbReference>
<gene>
    <name evidence="5" type="ORF">U27_02654</name>
</gene>
<keyword evidence="6" id="KW-1185">Reference proteome</keyword>
<keyword evidence="1 3" id="KW-0472">Membrane</keyword>
<feature type="coiled-coil region" evidence="2">
    <location>
        <begin position="45"/>
        <end position="72"/>
    </location>
</feature>
<evidence type="ECO:0000256" key="1">
    <source>
        <dbReference type="PROSITE-ProRule" id="PRU00473"/>
    </source>
</evidence>
<dbReference type="AlphaFoldDB" id="A0A081BTP2"/>
<keyword evidence="2" id="KW-0175">Coiled coil</keyword>
<dbReference type="Pfam" id="PF00691">
    <property type="entry name" value="OmpA"/>
    <property type="match status" value="1"/>
</dbReference>
<accession>A0A081BTP2</accession>
<dbReference type="GO" id="GO:0016020">
    <property type="term" value="C:membrane"/>
    <property type="evidence" value="ECO:0007669"/>
    <property type="project" value="UniProtKB-UniRule"/>
</dbReference>
<keyword evidence="3" id="KW-0812">Transmembrane</keyword>
<evidence type="ECO:0000256" key="3">
    <source>
        <dbReference type="SAM" id="Phobius"/>
    </source>
</evidence>
<dbReference type="CDD" id="cd07185">
    <property type="entry name" value="OmpA_C-like"/>
    <property type="match status" value="1"/>
</dbReference>
<dbReference type="SUPFAM" id="SSF103088">
    <property type="entry name" value="OmpA-like"/>
    <property type="match status" value="1"/>
</dbReference>
<feature type="domain" description="OmpA-like" evidence="4">
    <location>
        <begin position="229"/>
        <end position="356"/>
    </location>
</feature>
<protein>
    <submittedName>
        <fullName evidence="5">Chemotaxis MotB protein, putative</fullName>
    </submittedName>
</protein>
<evidence type="ECO:0000256" key="2">
    <source>
        <dbReference type="SAM" id="Coils"/>
    </source>
</evidence>
<dbReference type="EMBL" id="DF820464">
    <property type="protein sequence ID" value="GAK55697.1"/>
    <property type="molecule type" value="Genomic_DNA"/>
</dbReference>
<name>A0A081BTP2_VECG1</name>
<dbReference type="STRING" id="1499967.U27_02654"/>
<reference evidence="5" key="1">
    <citation type="journal article" date="2015" name="PeerJ">
        <title>First genomic representation of candidate bacterial phylum KSB3 points to enhanced environmental sensing as a trigger of wastewater bulking.</title>
        <authorList>
            <person name="Sekiguchi Y."/>
            <person name="Ohashi A."/>
            <person name="Parks D.H."/>
            <person name="Yamauchi T."/>
            <person name="Tyson G.W."/>
            <person name="Hugenholtz P."/>
        </authorList>
    </citation>
    <scope>NUCLEOTIDE SEQUENCE [LARGE SCALE GENOMIC DNA]</scope>
</reference>
<dbReference type="HOGENOM" id="CLU_760031_0_0_0"/>
<dbReference type="PROSITE" id="PS51123">
    <property type="entry name" value="OMPA_2"/>
    <property type="match status" value="1"/>
</dbReference>
<sequence>MTYQREGIESVPFIGYIDALSVIVLVFVVITTFTAITFTLNKQAMVQAQQEVQELRAQLQQSEERLHAAGYQHFQEIPHRLEWRDAELTKQVLENTGWAERVAELPMYEDWKHFKQYSPEVLRNLTETELHLAEIQNTLDRHAEVLSKAGYADIAEIPPKQEWELNQVRLKSYQNLLEDVGFHGNIDTLYSFLEQWNKIILEMKRVFKVETNEPESVLRKLKSLESLKKKVVIPVAQGSIYFGSGQVQIRDEFKQMLDQHIEEARAAIISGAYDLIQIEGHTDTVPVRSDNPLYKDNWELSAARAHAVAQYFIERGIPPQHLAVVGHSEYKPKSPGESAEALAQNRRIEIVFLNSSLLNLGLDE</sequence>
<evidence type="ECO:0000313" key="5">
    <source>
        <dbReference type="EMBL" id="GAK55697.1"/>
    </source>
</evidence>
<evidence type="ECO:0000259" key="4">
    <source>
        <dbReference type="PROSITE" id="PS51123"/>
    </source>
</evidence>
<dbReference type="Proteomes" id="UP000030661">
    <property type="component" value="Unassembled WGS sequence"/>
</dbReference>